<evidence type="ECO:0000256" key="2">
    <source>
        <dbReference type="ARBA" id="ARBA00022679"/>
    </source>
</evidence>
<dbReference type="Proteomes" id="UP001343724">
    <property type="component" value="Unassembled WGS sequence"/>
</dbReference>
<organism evidence="4 5">
    <name type="scientific">Adlercreutzia shanghongiae</name>
    <dbReference type="NCBI Taxonomy" id="3111773"/>
    <lineage>
        <taxon>Bacteria</taxon>
        <taxon>Bacillati</taxon>
        <taxon>Actinomycetota</taxon>
        <taxon>Coriobacteriia</taxon>
        <taxon>Eggerthellales</taxon>
        <taxon>Eggerthellaceae</taxon>
        <taxon>Adlercreutzia</taxon>
    </lineage>
</organism>
<feature type="domain" description="Hcy-binding" evidence="3">
    <location>
        <begin position="36"/>
        <end position="207"/>
    </location>
</feature>
<dbReference type="Gene3D" id="3.20.20.330">
    <property type="entry name" value="Homocysteine-binding-like domain"/>
    <property type="match status" value="1"/>
</dbReference>
<gene>
    <name evidence="4" type="ORF">VJ920_00130</name>
</gene>
<dbReference type="InterPro" id="IPR036589">
    <property type="entry name" value="HCY_dom_sf"/>
</dbReference>
<sequence length="302" mass="31630">MADLALRFGKDMLAVSSPAEEALRRAGIESVRDQALALLVEPETIEEVYRMEAAAGPQCVVTPVAALTPARLVAIGAEGKGEALADAALAVMAEFKPQHVLVEIGPCGLPLDPESKASLVENRDQYARAAKLFEGRTFDAFFLNGFTAIADLKCALMGLRKVSDAPLIASVEVRADGLLTDGVGTWRESVEVMAEYGAAVAGFSTLATPGAARVLAEQARDALAFQGADLCLMATLQVFERDAKQQGPTEENPYYSPDTMMAAALELRAAGVQFLRAAGQATPAYTGVLAAAVAGLDVASEL</sequence>
<evidence type="ECO:0000256" key="1">
    <source>
        <dbReference type="ARBA" id="ARBA00022603"/>
    </source>
</evidence>
<dbReference type="EMBL" id="JAYMFH010000001">
    <property type="protein sequence ID" value="MEC4293718.1"/>
    <property type="molecule type" value="Genomic_DNA"/>
</dbReference>
<evidence type="ECO:0000313" key="4">
    <source>
        <dbReference type="EMBL" id="MEC4293718.1"/>
    </source>
</evidence>
<dbReference type="RefSeq" id="WP_326438117.1">
    <property type="nucleotide sequence ID" value="NZ_JAYMFH010000001.1"/>
</dbReference>
<keyword evidence="2" id="KW-0808">Transferase</keyword>
<proteinExistence type="predicted"/>
<accession>A0ABU6IV58</accession>
<evidence type="ECO:0000259" key="3">
    <source>
        <dbReference type="Pfam" id="PF02574"/>
    </source>
</evidence>
<protein>
    <submittedName>
        <fullName evidence="4">Homocysteine S-methyltransferase family protein</fullName>
    </submittedName>
</protein>
<name>A0ABU6IV58_9ACTN</name>
<dbReference type="Pfam" id="PF02574">
    <property type="entry name" value="S-methyl_trans"/>
    <property type="match status" value="1"/>
</dbReference>
<keyword evidence="1" id="KW-0489">Methyltransferase</keyword>
<reference evidence="4 5" key="1">
    <citation type="submission" date="2024-01" db="EMBL/GenBank/DDBJ databases">
        <title>novel species in genus Adlercreutzia.</title>
        <authorList>
            <person name="Liu X."/>
        </authorList>
    </citation>
    <scope>NUCLEOTIDE SEQUENCE [LARGE SCALE GENOMIC DNA]</scope>
    <source>
        <strain evidence="4 5">R22</strain>
    </source>
</reference>
<comment type="caution">
    <text evidence="4">The sequence shown here is derived from an EMBL/GenBank/DDBJ whole genome shotgun (WGS) entry which is preliminary data.</text>
</comment>
<evidence type="ECO:0000313" key="5">
    <source>
        <dbReference type="Proteomes" id="UP001343724"/>
    </source>
</evidence>
<dbReference type="SUPFAM" id="SSF82282">
    <property type="entry name" value="Homocysteine S-methyltransferase"/>
    <property type="match status" value="1"/>
</dbReference>
<keyword evidence="5" id="KW-1185">Reference proteome</keyword>
<dbReference type="InterPro" id="IPR003726">
    <property type="entry name" value="HCY_dom"/>
</dbReference>